<feature type="region of interest" description="Disordered" evidence="16">
    <location>
        <begin position="906"/>
        <end position="955"/>
    </location>
</feature>
<dbReference type="InterPro" id="IPR003661">
    <property type="entry name" value="HisK_dim/P_dom"/>
</dbReference>
<evidence type="ECO:0000256" key="13">
    <source>
        <dbReference type="ARBA" id="ARBA00074306"/>
    </source>
</evidence>
<proteinExistence type="inferred from homology"/>
<keyword evidence="17" id="KW-0812">Transmembrane</keyword>
<feature type="modified residue" description="Phosphohistidine" evidence="14">
    <location>
        <position position="1030"/>
    </location>
</feature>
<dbReference type="CDD" id="cd00082">
    <property type="entry name" value="HisKA"/>
    <property type="match status" value="1"/>
</dbReference>
<dbReference type="EMBL" id="BMNA01000006">
    <property type="protein sequence ID" value="GGM08956.1"/>
    <property type="molecule type" value="Genomic_DNA"/>
</dbReference>
<dbReference type="SMART" id="SM00448">
    <property type="entry name" value="REC"/>
    <property type="match status" value="2"/>
</dbReference>
<dbReference type="InterPro" id="IPR036097">
    <property type="entry name" value="HisK_dim/P_sf"/>
</dbReference>
<dbReference type="GO" id="GO:0005886">
    <property type="term" value="C:plasma membrane"/>
    <property type="evidence" value="ECO:0007669"/>
    <property type="project" value="UniProtKB-SubCell"/>
</dbReference>
<dbReference type="PANTHER" id="PTHR45339:SF5">
    <property type="entry name" value="HISTIDINE KINASE"/>
    <property type="match status" value="1"/>
</dbReference>
<feature type="compositionally biased region" description="Low complexity" evidence="16">
    <location>
        <begin position="943"/>
        <end position="955"/>
    </location>
</feature>
<evidence type="ECO:0000256" key="12">
    <source>
        <dbReference type="ARBA" id="ARBA00068150"/>
    </source>
</evidence>
<dbReference type="PANTHER" id="PTHR45339">
    <property type="entry name" value="HYBRID SIGNAL TRANSDUCTION HISTIDINE KINASE J"/>
    <property type="match status" value="1"/>
</dbReference>
<dbReference type="SUPFAM" id="SSF55874">
    <property type="entry name" value="ATPase domain of HSP90 chaperone/DNA topoisomerase II/histidine kinase"/>
    <property type="match status" value="1"/>
</dbReference>
<dbReference type="SUPFAM" id="SSF47226">
    <property type="entry name" value="Histidine-containing phosphotransfer domain, HPT domain"/>
    <property type="match status" value="1"/>
</dbReference>
<dbReference type="SMART" id="SM00388">
    <property type="entry name" value="HisKA"/>
    <property type="match status" value="1"/>
</dbReference>
<dbReference type="PROSITE" id="PS50894">
    <property type="entry name" value="HPT"/>
    <property type="match status" value="1"/>
</dbReference>
<dbReference type="Pfam" id="PF02518">
    <property type="entry name" value="HATPase_c"/>
    <property type="match status" value="1"/>
</dbReference>
<dbReference type="InterPro" id="IPR036641">
    <property type="entry name" value="HPT_dom_sf"/>
</dbReference>
<dbReference type="InterPro" id="IPR011006">
    <property type="entry name" value="CheY-like_superfamily"/>
</dbReference>
<feature type="compositionally biased region" description="Pro residues" evidence="16">
    <location>
        <begin position="921"/>
        <end position="942"/>
    </location>
</feature>
<feature type="domain" description="Response regulatory" evidence="19">
    <location>
        <begin position="785"/>
        <end position="902"/>
    </location>
</feature>
<dbReference type="SUPFAM" id="SSF52172">
    <property type="entry name" value="CheY-like"/>
    <property type="match status" value="2"/>
</dbReference>
<evidence type="ECO:0000259" key="19">
    <source>
        <dbReference type="PROSITE" id="PS50110"/>
    </source>
</evidence>
<feature type="domain" description="Histidine kinase" evidence="18">
    <location>
        <begin position="378"/>
        <end position="600"/>
    </location>
</feature>
<evidence type="ECO:0000256" key="10">
    <source>
        <dbReference type="ARBA" id="ARBA00023012"/>
    </source>
</evidence>
<gene>
    <name evidence="21" type="ORF">GCM10011594_31040</name>
</gene>
<comment type="subunit">
    <text evidence="11">At low DSF concentrations, interacts with RpfF.</text>
</comment>
<evidence type="ECO:0000256" key="17">
    <source>
        <dbReference type="SAM" id="Phobius"/>
    </source>
</evidence>
<evidence type="ECO:0000256" key="4">
    <source>
        <dbReference type="ARBA" id="ARBA00012438"/>
    </source>
</evidence>
<feature type="transmembrane region" description="Helical" evidence="17">
    <location>
        <begin position="202"/>
        <end position="224"/>
    </location>
</feature>
<feature type="transmembrane region" description="Helical" evidence="17">
    <location>
        <begin position="104"/>
        <end position="129"/>
    </location>
</feature>
<keyword evidence="5 15" id="KW-0597">Phosphoprotein</keyword>
<evidence type="ECO:0000259" key="20">
    <source>
        <dbReference type="PROSITE" id="PS50894"/>
    </source>
</evidence>
<reference evidence="21" key="1">
    <citation type="journal article" date="2014" name="Int. J. Syst. Evol. Microbiol.">
        <title>Complete genome sequence of Corynebacterium casei LMG S-19264T (=DSM 44701T), isolated from a smear-ripened cheese.</title>
        <authorList>
            <consortium name="US DOE Joint Genome Institute (JGI-PGF)"/>
            <person name="Walter F."/>
            <person name="Albersmeier A."/>
            <person name="Kalinowski J."/>
            <person name="Ruckert C."/>
        </authorList>
    </citation>
    <scope>NUCLEOTIDE SEQUENCE</scope>
    <source>
        <strain evidence="21">CGMCC 4.7308</strain>
    </source>
</reference>
<evidence type="ECO:0000259" key="18">
    <source>
        <dbReference type="PROSITE" id="PS50109"/>
    </source>
</evidence>
<evidence type="ECO:0000256" key="15">
    <source>
        <dbReference type="PROSITE-ProRule" id="PRU00169"/>
    </source>
</evidence>
<feature type="transmembrane region" description="Helical" evidence="17">
    <location>
        <begin position="291"/>
        <end position="312"/>
    </location>
</feature>
<dbReference type="Pfam" id="PF00072">
    <property type="entry name" value="Response_reg"/>
    <property type="match status" value="1"/>
</dbReference>
<dbReference type="GO" id="GO:0005524">
    <property type="term" value="F:ATP binding"/>
    <property type="evidence" value="ECO:0007669"/>
    <property type="project" value="UniProtKB-KW"/>
</dbReference>
<dbReference type="InterPro" id="IPR003594">
    <property type="entry name" value="HATPase_dom"/>
</dbReference>
<evidence type="ECO:0000256" key="2">
    <source>
        <dbReference type="ARBA" id="ARBA00004236"/>
    </source>
</evidence>
<evidence type="ECO:0000256" key="8">
    <source>
        <dbReference type="ARBA" id="ARBA00022777"/>
    </source>
</evidence>
<evidence type="ECO:0000313" key="21">
    <source>
        <dbReference type="EMBL" id="GGM08956.1"/>
    </source>
</evidence>
<organism evidence="21 22">
    <name type="scientific">Nakamurella endophytica</name>
    <dbReference type="NCBI Taxonomy" id="1748367"/>
    <lineage>
        <taxon>Bacteria</taxon>
        <taxon>Bacillati</taxon>
        <taxon>Actinomycetota</taxon>
        <taxon>Actinomycetes</taxon>
        <taxon>Nakamurellales</taxon>
        <taxon>Nakamurellaceae</taxon>
        <taxon>Nakamurella</taxon>
    </lineage>
</organism>
<protein>
    <recommendedName>
        <fullName evidence="13">Circadian input-output histidine kinase CikA</fullName>
        <ecNumber evidence="4">2.7.13.3</ecNumber>
    </recommendedName>
    <alternativeName>
        <fullName evidence="12">Sensory/regulatory protein RpfC</fullName>
    </alternativeName>
</protein>
<dbReference type="InterPro" id="IPR008207">
    <property type="entry name" value="Sig_transdc_His_kin_Hpt_dom"/>
</dbReference>
<feature type="region of interest" description="Disordered" evidence="16">
    <location>
        <begin position="1"/>
        <end position="35"/>
    </location>
</feature>
<name>A0A917WJP3_9ACTN</name>
<feature type="compositionally biased region" description="Polar residues" evidence="16">
    <location>
        <begin position="7"/>
        <end position="16"/>
    </location>
</feature>
<evidence type="ECO:0000256" key="6">
    <source>
        <dbReference type="ARBA" id="ARBA00022679"/>
    </source>
</evidence>
<dbReference type="Gene3D" id="3.40.50.2300">
    <property type="match status" value="2"/>
</dbReference>
<keyword evidence="7" id="KW-0547">Nucleotide-binding</keyword>
<dbReference type="SUPFAM" id="SSF47384">
    <property type="entry name" value="Homodimeric domain of signal transducing histidine kinase"/>
    <property type="match status" value="1"/>
</dbReference>
<evidence type="ECO:0000256" key="14">
    <source>
        <dbReference type="PROSITE-ProRule" id="PRU00110"/>
    </source>
</evidence>
<feature type="domain" description="Response regulatory" evidence="19">
    <location>
        <begin position="619"/>
        <end position="764"/>
    </location>
</feature>
<feature type="transmembrane region" description="Helical" evidence="17">
    <location>
        <begin position="170"/>
        <end position="190"/>
    </location>
</feature>
<dbReference type="AlphaFoldDB" id="A0A917WJP3"/>
<feature type="transmembrane region" description="Helical" evidence="17">
    <location>
        <begin position="45"/>
        <end position="66"/>
    </location>
</feature>
<comment type="caution">
    <text evidence="21">The sequence shown here is derived from an EMBL/GenBank/DDBJ whole genome shotgun (WGS) entry which is preliminary data.</text>
</comment>
<comment type="catalytic activity">
    <reaction evidence="1">
        <text>ATP + protein L-histidine = ADP + protein N-phospho-L-histidine.</text>
        <dbReference type="EC" id="2.7.13.3"/>
    </reaction>
</comment>
<dbReference type="PROSITE" id="PS50109">
    <property type="entry name" value="HIS_KIN"/>
    <property type="match status" value="1"/>
</dbReference>
<dbReference type="CDD" id="cd17546">
    <property type="entry name" value="REC_hyHK_CKI1_RcsC-like"/>
    <property type="match status" value="2"/>
</dbReference>
<dbReference type="CDD" id="cd16922">
    <property type="entry name" value="HATPase_EvgS-ArcB-TorS-like"/>
    <property type="match status" value="1"/>
</dbReference>
<feature type="transmembrane region" description="Helical" evidence="17">
    <location>
        <begin position="261"/>
        <end position="279"/>
    </location>
</feature>
<feature type="domain" description="HPt" evidence="20">
    <location>
        <begin position="991"/>
        <end position="1087"/>
    </location>
</feature>
<dbReference type="Gene3D" id="3.30.565.10">
    <property type="entry name" value="Histidine kinase-like ATPase, C-terminal domain"/>
    <property type="match status" value="1"/>
</dbReference>
<feature type="modified residue" description="4-aspartylphosphate" evidence="15">
    <location>
        <position position="699"/>
    </location>
</feature>
<comment type="similarity">
    <text evidence="3">In the N-terminal section; belongs to the phytochrome family.</text>
</comment>
<reference evidence="21" key="2">
    <citation type="submission" date="2020-09" db="EMBL/GenBank/DDBJ databases">
        <authorList>
            <person name="Sun Q."/>
            <person name="Zhou Y."/>
        </authorList>
    </citation>
    <scope>NUCLEOTIDE SEQUENCE</scope>
    <source>
        <strain evidence="21">CGMCC 4.7308</strain>
    </source>
</reference>
<evidence type="ECO:0000256" key="16">
    <source>
        <dbReference type="SAM" id="MobiDB-lite"/>
    </source>
</evidence>
<dbReference type="FunFam" id="3.30.565.10:FF:000010">
    <property type="entry name" value="Sensor histidine kinase RcsC"/>
    <property type="match status" value="1"/>
</dbReference>
<feature type="modified residue" description="4-aspartylphosphate" evidence="15">
    <location>
        <position position="834"/>
    </location>
</feature>
<dbReference type="PRINTS" id="PR00344">
    <property type="entry name" value="BCTRLSENSOR"/>
</dbReference>
<dbReference type="Gene3D" id="1.10.287.130">
    <property type="match status" value="1"/>
</dbReference>
<dbReference type="EC" id="2.7.13.3" evidence="4"/>
<dbReference type="InterPro" id="IPR036890">
    <property type="entry name" value="HATPase_C_sf"/>
</dbReference>
<dbReference type="InterPro" id="IPR005467">
    <property type="entry name" value="His_kinase_dom"/>
</dbReference>
<dbReference type="Pfam" id="PF01627">
    <property type="entry name" value="Hpt"/>
    <property type="match status" value="1"/>
</dbReference>
<evidence type="ECO:0000256" key="7">
    <source>
        <dbReference type="ARBA" id="ARBA00022741"/>
    </source>
</evidence>
<evidence type="ECO:0000256" key="1">
    <source>
        <dbReference type="ARBA" id="ARBA00000085"/>
    </source>
</evidence>
<evidence type="ECO:0000256" key="9">
    <source>
        <dbReference type="ARBA" id="ARBA00022840"/>
    </source>
</evidence>
<keyword evidence="6" id="KW-0808">Transferase</keyword>
<keyword evidence="17" id="KW-0472">Membrane</keyword>
<feature type="compositionally biased region" description="Low complexity" evidence="16">
    <location>
        <begin position="670"/>
        <end position="685"/>
    </location>
</feature>
<keyword evidence="10" id="KW-0902">Two-component regulatory system</keyword>
<comment type="subcellular location">
    <subcellularLocation>
        <location evidence="2">Cell membrane</location>
    </subcellularLocation>
</comment>
<feature type="region of interest" description="Disordered" evidence="16">
    <location>
        <begin position="659"/>
        <end position="685"/>
    </location>
</feature>
<evidence type="ECO:0000256" key="5">
    <source>
        <dbReference type="ARBA" id="ARBA00022553"/>
    </source>
</evidence>
<dbReference type="SMART" id="SM00387">
    <property type="entry name" value="HATPase_c"/>
    <property type="match status" value="1"/>
</dbReference>
<keyword evidence="17" id="KW-1133">Transmembrane helix</keyword>
<feature type="transmembrane region" description="Helical" evidence="17">
    <location>
        <begin position="231"/>
        <end position="249"/>
    </location>
</feature>
<evidence type="ECO:0000256" key="11">
    <source>
        <dbReference type="ARBA" id="ARBA00064003"/>
    </source>
</evidence>
<feature type="transmembrane region" description="Helical" evidence="17">
    <location>
        <begin position="78"/>
        <end position="97"/>
    </location>
</feature>
<dbReference type="GO" id="GO:0000155">
    <property type="term" value="F:phosphorelay sensor kinase activity"/>
    <property type="evidence" value="ECO:0007669"/>
    <property type="project" value="InterPro"/>
</dbReference>
<evidence type="ECO:0000256" key="3">
    <source>
        <dbReference type="ARBA" id="ARBA00006402"/>
    </source>
</evidence>
<dbReference type="Gene3D" id="1.20.120.160">
    <property type="entry name" value="HPT domain"/>
    <property type="match status" value="1"/>
</dbReference>
<dbReference type="FunFam" id="1.10.287.130:FF:000002">
    <property type="entry name" value="Two-component osmosensing histidine kinase"/>
    <property type="match status" value="1"/>
</dbReference>
<keyword evidence="22" id="KW-1185">Reference proteome</keyword>
<sequence>MDWVATPSVTEPATSTERVRRSGARPVSAGPVGPVGSAPLPRPRWVTASFAVLLTGVLVYAASTLVSHRADRPGWWDSWFYLALELAAPALIAARVLRIRSERAAWGLLGLSVFWIFLGDAIVSVTVPAGQPQPATTPADACYVAFLATAFVGTVVLLRPRLPRAGSGVWLDGLIASCGLVAVAAALMFAPLQDVGSRNVQALAYAVGVTVLVSLMIGAATVLGRRPSINWWLMTAAWAVLAAGNAALVPSLVSGTYQRGTIADAAAPLAFLLIAVVAWRTGRPPAPRRAMATLSLIGPSLFTFAALLVVVVDQFFPLPALSKYFAIATLLAGAARLLLAARAAFRLTQQEVELNRSLAVARDEALAATAAKSAFLATMSHEIRTPMNAVIGMTGLLLETPLDPVQREYVETVRRSGDLLLEVINDILDFSKIESGELDLEDRPFDLVDAVEDVLGLVAVTADGKNDVLLCDFAEGCPSWVRGDRTRVRQVLLNLVGNAVKFTADGSVVVEVRPAGTRPGGRTLVEFAVSDTGIGIPADRMSRLFRPFSQVDASTTRVYGGSGLGLAISRAIVTMMGGDIAVRSEPGRGSTFTFTVEFGPAQAPRGSSALSTVSLAGRRALLVDDHPDNLRILQGQLTRWGMLGLPAASGRQALAVATAPASPLAPPDAPDGAADGAARPDGSAVGSAGAAVPDIALLDMYLPDGDGVALARELRRLPGWDGVPLVLLTSLSASMSADDRAVFAAVLTKPVRSGDLHKVVMGLLSDGGPARVDLVPPAAAGPSLYVLMAEDNKINQSVGQAMLRLAGHRVDIVGDGRAAVDAVRRTAYDAVLMDVHMPVMDGLDATRAIRGLDGAVHQPFVIALTASVTAEDQRACAAAGMDAYLSKPVRAEDLRATLAQVVPLAGRRTDLPGGPAAAAEPPAPQEPPVPQEPPGPPGPERQPLPATEPAATEPAVVQSVPASAVAGPGASAGGTAPVLDLEQWADLGELGPEVRDVVVDQWLADCAGFPETFRAAVDLADADAVAFRAHRLKGSSSTVGAARLSGLLNLAELAGKAGSVPAPAEIAVLLAALDEATAAVTAHRTAVDVLD</sequence>
<dbReference type="PROSITE" id="PS50110">
    <property type="entry name" value="RESPONSE_REGULATORY"/>
    <property type="match status" value="2"/>
</dbReference>
<evidence type="ECO:0000313" key="22">
    <source>
        <dbReference type="Proteomes" id="UP000655208"/>
    </source>
</evidence>
<accession>A0A917WJP3</accession>
<feature type="transmembrane region" description="Helical" evidence="17">
    <location>
        <begin position="141"/>
        <end position="158"/>
    </location>
</feature>
<keyword evidence="8" id="KW-0418">Kinase</keyword>
<dbReference type="InterPro" id="IPR001789">
    <property type="entry name" value="Sig_transdc_resp-reg_receiver"/>
</dbReference>
<dbReference type="Pfam" id="PF00512">
    <property type="entry name" value="HisKA"/>
    <property type="match status" value="1"/>
</dbReference>
<keyword evidence="9" id="KW-0067">ATP-binding</keyword>
<dbReference type="Proteomes" id="UP000655208">
    <property type="component" value="Unassembled WGS sequence"/>
</dbReference>
<dbReference type="InterPro" id="IPR004358">
    <property type="entry name" value="Sig_transdc_His_kin-like_C"/>
</dbReference>